<dbReference type="InterPro" id="IPR003385">
    <property type="entry name" value="Glyco_hydro_77"/>
</dbReference>
<dbReference type="EMBL" id="JACEFB010000003">
    <property type="protein sequence ID" value="MBA2225759.1"/>
    <property type="molecule type" value="Genomic_DNA"/>
</dbReference>
<keyword evidence="6 10" id="KW-0808">Transferase</keyword>
<keyword evidence="7 10" id="KW-0119">Carbohydrate metabolism</keyword>
<organism evidence="11 12">
    <name type="scientific">Thermogemmata fonticola</name>
    <dbReference type="NCBI Taxonomy" id="2755323"/>
    <lineage>
        <taxon>Bacteria</taxon>
        <taxon>Pseudomonadati</taxon>
        <taxon>Planctomycetota</taxon>
        <taxon>Planctomycetia</taxon>
        <taxon>Gemmatales</taxon>
        <taxon>Gemmataceae</taxon>
        <taxon>Thermogemmata</taxon>
    </lineage>
</organism>
<evidence type="ECO:0000256" key="9">
    <source>
        <dbReference type="ARBA" id="ARBA00031501"/>
    </source>
</evidence>
<evidence type="ECO:0000256" key="5">
    <source>
        <dbReference type="ARBA" id="ARBA00022676"/>
    </source>
</evidence>
<keyword evidence="5 10" id="KW-0328">Glycosyltransferase</keyword>
<accession>A0A7V9ABB3</accession>
<evidence type="ECO:0000256" key="1">
    <source>
        <dbReference type="ARBA" id="ARBA00000439"/>
    </source>
</evidence>
<evidence type="ECO:0000256" key="2">
    <source>
        <dbReference type="ARBA" id="ARBA00005684"/>
    </source>
</evidence>
<dbReference type="Proteomes" id="UP000542342">
    <property type="component" value="Unassembled WGS sequence"/>
</dbReference>
<evidence type="ECO:0000256" key="8">
    <source>
        <dbReference type="ARBA" id="ARBA00031423"/>
    </source>
</evidence>
<dbReference type="NCBIfam" id="NF011080">
    <property type="entry name" value="PRK14508.1-3"/>
    <property type="match status" value="1"/>
</dbReference>
<comment type="catalytic activity">
    <reaction evidence="1 10">
        <text>Transfers a segment of a (1-&gt;4)-alpha-D-glucan to a new position in an acceptor, which may be glucose or a (1-&gt;4)-alpha-D-glucan.</text>
        <dbReference type="EC" id="2.4.1.25"/>
    </reaction>
</comment>
<dbReference type="GO" id="GO:0004134">
    <property type="term" value="F:4-alpha-glucanotransferase activity"/>
    <property type="evidence" value="ECO:0007669"/>
    <property type="project" value="UniProtKB-EC"/>
</dbReference>
<dbReference type="AlphaFoldDB" id="A0A7V9ABB3"/>
<name>A0A7V9ABB3_9BACT</name>
<dbReference type="SUPFAM" id="SSF51445">
    <property type="entry name" value="(Trans)glycosidases"/>
    <property type="match status" value="1"/>
</dbReference>
<dbReference type="GO" id="GO:0005975">
    <property type="term" value="P:carbohydrate metabolic process"/>
    <property type="evidence" value="ECO:0007669"/>
    <property type="project" value="InterPro"/>
</dbReference>
<dbReference type="NCBIfam" id="TIGR00217">
    <property type="entry name" value="malQ"/>
    <property type="match status" value="1"/>
</dbReference>
<protein>
    <recommendedName>
        <fullName evidence="4 10">4-alpha-glucanotransferase</fullName>
        <ecNumber evidence="3 10">2.4.1.25</ecNumber>
    </recommendedName>
    <alternativeName>
        <fullName evidence="8 10">Amylomaltase</fullName>
    </alternativeName>
    <alternativeName>
        <fullName evidence="9 10">Disproportionating enzyme</fullName>
    </alternativeName>
</protein>
<evidence type="ECO:0000256" key="3">
    <source>
        <dbReference type="ARBA" id="ARBA00012560"/>
    </source>
</evidence>
<evidence type="ECO:0000256" key="4">
    <source>
        <dbReference type="ARBA" id="ARBA00020295"/>
    </source>
</evidence>
<evidence type="ECO:0000256" key="7">
    <source>
        <dbReference type="ARBA" id="ARBA00023277"/>
    </source>
</evidence>
<reference evidence="11 12" key="1">
    <citation type="submission" date="2020-07" db="EMBL/GenBank/DDBJ databases">
        <title>Thermogemmata thermophila gen. nov., sp. nov., a novel moderate thermophilic planctomycete from a Kamchatka hot spring.</title>
        <authorList>
            <person name="Elcheninov A.G."/>
            <person name="Podosokorskaya O.A."/>
            <person name="Kovaleva O.L."/>
            <person name="Novikov A."/>
            <person name="Bonch-Osmolovskaya E.A."/>
            <person name="Toshchakov S.V."/>
            <person name="Kublanov I.V."/>
        </authorList>
    </citation>
    <scope>NUCLEOTIDE SEQUENCE [LARGE SCALE GENOMIC DNA]</scope>
    <source>
        <strain evidence="11 12">2918</strain>
    </source>
</reference>
<sequence>MSVPVWPRSSGVLLHPSSLPGPFGIGDLGPMAYRWVETLAAMRQRWWQILPLTPTGLGDSPYQTYSAFACEIKLLSPELLEQEGLVSSSFWAGVHLPEEAVDYPRVHAFKLALLREAWGNFRAGRASHLREDFAAYCAREAEWLDDYALFNALRDALGGASLPDWPAEWRKRDAAALAHARHAYADAIGMYQFGQFLFDRQWSALRRYAAERGVQILGDIPIFVALDSADVWAHPELFLLDEELRPRVVAGVPPDYFSADGQNWGTPIYNWERLAARGYDWWIARVQRQLTQVDLLRLDHFRGFVQAWHIPAGETTARNGRWVDGPGRALFDALRNALGTLPFFAEDLGYITPDVHALREQLGLAGMRVLQFALNGPADLHWPHNYERNCFCYTGTHDNETIVGWYNNLNPSQRHYLEKTVGKRLEDPAWDMIRLAWSSVAVVAIAPLQDLLRLGNEARMNTPSTNQGNWRWRFRLQQFTPDMIERLAEWTHLYNRVVHS</sequence>
<evidence type="ECO:0000256" key="6">
    <source>
        <dbReference type="ARBA" id="ARBA00022679"/>
    </source>
</evidence>
<evidence type="ECO:0000256" key="10">
    <source>
        <dbReference type="RuleBase" id="RU361207"/>
    </source>
</evidence>
<dbReference type="PANTHER" id="PTHR32438:SF5">
    <property type="entry name" value="4-ALPHA-GLUCANOTRANSFERASE DPE1, CHLOROPLASTIC_AMYLOPLASTIC"/>
    <property type="match status" value="1"/>
</dbReference>
<proteinExistence type="inferred from homology"/>
<dbReference type="Pfam" id="PF02446">
    <property type="entry name" value="Glyco_hydro_77"/>
    <property type="match status" value="1"/>
</dbReference>
<dbReference type="EC" id="2.4.1.25" evidence="3 10"/>
<evidence type="ECO:0000313" key="12">
    <source>
        <dbReference type="Proteomes" id="UP000542342"/>
    </source>
</evidence>
<evidence type="ECO:0000313" key="11">
    <source>
        <dbReference type="EMBL" id="MBA2225759.1"/>
    </source>
</evidence>
<dbReference type="PANTHER" id="PTHR32438">
    <property type="entry name" value="4-ALPHA-GLUCANOTRANSFERASE DPE1, CHLOROPLASTIC/AMYLOPLASTIC"/>
    <property type="match status" value="1"/>
</dbReference>
<comment type="caution">
    <text evidence="11">The sequence shown here is derived from an EMBL/GenBank/DDBJ whole genome shotgun (WGS) entry which is preliminary data.</text>
</comment>
<comment type="similarity">
    <text evidence="2 10">Belongs to the disproportionating enzyme family.</text>
</comment>
<dbReference type="RefSeq" id="WP_194537199.1">
    <property type="nucleotide sequence ID" value="NZ_JACEFB010000003.1"/>
</dbReference>
<dbReference type="Gene3D" id="3.20.20.80">
    <property type="entry name" value="Glycosidases"/>
    <property type="match status" value="1"/>
</dbReference>
<gene>
    <name evidence="11" type="primary">malQ</name>
    <name evidence="11" type="ORF">H0921_06225</name>
</gene>
<dbReference type="InterPro" id="IPR017853">
    <property type="entry name" value="GH"/>
</dbReference>
<keyword evidence="12" id="KW-1185">Reference proteome</keyword>